<protein>
    <recommendedName>
        <fullName evidence="8">SRCR domain-containing protein</fullName>
    </recommendedName>
</protein>
<comment type="caution">
    <text evidence="5">Lacks conserved residue(s) required for the propagation of feature annotation.</text>
</comment>
<keyword evidence="1" id="KW-0732">Signal</keyword>
<dbReference type="OrthoDB" id="536948at2759"/>
<dbReference type="PhylomeDB" id="B3RL73"/>
<evidence type="ECO:0000259" key="8">
    <source>
        <dbReference type="PROSITE" id="PS50287"/>
    </source>
</evidence>
<dbReference type="GeneID" id="6749128"/>
<feature type="region of interest" description="Disordered" evidence="6">
    <location>
        <begin position="376"/>
        <end position="411"/>
    </location>
</feature>
<evidence type="ECO:0000256" key="5">
    <source>
        <dbReference type="PROSITE-ProRule" id="PRU00196"/>
    </source>
</evidence>
<keyword evidence="4" id="KW-0325">Glycoprotein</keyword>
<dbReference type="InterPro" id="IPR036772">
    <property type="entry name" value="SRCR-like_dom_sf"/>
</dbReference>
<proteinExistence type="predicted"/>
<keyword evidence="7" id="KW-0472">Membrane</keyword>
<keyword evidence="3 5" id="KW-1015">Disulfide bond</keyword>
<feature type="transmembrane region" description="Helical" evidence="7">
    <location>
        <begin position="343"/>
        <end position="367"/>
    </location>
</feature>
<keyword evidence="2" id="KW-0677">Repeat</keyword>
<organism evidence="9 10">
    <name type="scientific">Trichoplax adhaerens</name>
    <name type="common">Trichoplax reptans</name>
    <dbReference type="NCBI Taxonomy" id="10228"/>
    <lineage>
        <taxon>Eukaryota</taxon>
        <taxon>Metazoa</taxon>
        <taxon>Placozoa</taxon>
        <taxon>Uniplacotomia</taxon>
        <taxon>Trichoplacea</taxon>
        <taxon>Trichoplacidae</taxon>
        <taxon>Trichoplax</taxon>
    </lineage>
</organism>
<dbReference type="KEGG" id="tad:TRIADDRAFT_51902"/>
<dbReference type="PROSITE" id="PS50287">
    <property type="entry name" value="SRCR_2"/>
    <property type="match status" value="1"/>
</dbReference>
<feature type="compositionally biased region" description="Basic and acidic residues" evidence="6">
    <location>
        <begin position="376"/>
        <end position="388"/>
    </location>
</feature>
<evidence type="ECO:0000256" key="4">
    <source>
        <dbReference type="ARBA" id="ARBA00023180"/>
    </source>
</evidence>
<keyword evidence="7" id="KW-1133">Transmembrane helix</keyword>
<dbReference type="HOGENOM" id="CLU_669641_0_0_1"/>
<dbReference type="CTD" id="6749128"/>
<reference evidence="9 10" key="1">
    <citation type="journal article" date="2008" name="Nature">
        <title>The Trichoplax genome and the nature of placozoans.</title>
        <authorList>
            <person name="Srivastava M."/>
            <person name="Begovic E."/>
            <person name="Chapman J."/>
            <person name="Putnam N.H."/>
            <person name="Hellsten U."/>
            <person name="Kawashima T."/>
            <person name="Kuo A."/>
            <person name="Mitros T."/>
            <person name="Salamov A."/>
            <person name="Carpenter M.L."/>
            <person name="Signorovitch A.Y."/>
            <person name="Moreno M.A."/>
            <person name="Kamm K."/>
            <person name="Grimwood J."/>
            <person name="Schmutz J."/>
            <person name="Shapiro H."/>
            <person name="Grigoriev I.V."/>
            <person name="Buss L.W."/>
            <person name="Schierwater B."/>
            <person name="Dellaporta S.L."/>
            <person name="Rokhsar D.S."/>
        </authorList>
    </citation>
    <scope>NUCLEOTIDE SEQUENCE [LARGE SCALE GENOMIC DNA]</scope>
    <source>
        <strain evidence="9 10">Grell-BS-1999</strain>
    </source>
</reference>
<evidence type="ECO:0000256" key="2">
    <source>
        <dbReference type="ARBA" id="ARBA00022737"/>
    </source>
</evidence>
<dbReference type="InParanoid" id="B3RL73"/>
<dbReference type="PANTHER" id="PTHR19331:SF465">
    <property type="entry name" value="EGG PEPTIDE SPERACT RECEPTOR"/>
    <property type="match status" value="1"/>
</dbReference>
<dbReference type="EMBL" id="DS985241">
    <property type="protein sequence ID" value="EDV28711.1"/>
    <property type="molecule type" value="Genomic_DNA"/>
</dbReference>
<name>B3RL73_TRIAD</name>
<dbReference type="Gene3D" id="3.10.250.10">
    <property type="entry name" value="SRCR-like domain"/>
    <property type="match status" value="1"/>
</dbReference>
<evidence type="ECO:0000313" key="9">
    <source>
        <dbReference type="EMBL" id="EDV28711.1"/>
    </source>
</evidence>
<evidence type="ECO:0000256" key="1">
    <source>
        <dbReference type="ARBA" id="ARBA00022729"/>
    </source>
</evidence>
<dbReference type="SMART" id="SM00202">
    <property type="entry name" value="SR"/>
    <property type="match status" value="1"/>
</dbReference>
<evidence type="ECO:0000256" key="3">
    <source>
        <dbReference type="ARBA" id="ARBA00023157"/>
    </source>
</evidence>
<feature type="domain" description="SRCR" evidence="8">
    <location>
        <begin position="52"/>
        <end position="157"/>
    </location>
</feature>
<dbReference type="Pfam" id="PF00530">
    <property type="entry name" value="SRCR"/>
    <property type="match status" value="1"/>
</dbReference>
<evidence type="ECO:0000256" key="7">
    <source>
        <dbReference type="SAM" id="Phobius"/>
    </source>
</evidence>
<dbReference type="RefSeq" id="XP_002107913.1">
    <property type="nucleotide sequence ID" value="XM_002107877.1"/>
</dbReference>
<accession>B3RL73</accession>
<evidence type="ECO:0000256" key="6">
    <source>
        <dbReference type="SAM" id="MobiDB-lite"/>
    </source>
</evidence>
<feature type="disulfide bond" evidence="5">
    <location>
        <begin position="122"/>
        <end position="132"/>
    </location>
</feature>
<dbReference type="GO" id="GO:0016020">
    <property type="term" value="C:membrane"/>
    <property type="evidence" value="ECO:0007669"/>
    <property type="project" value="InterPro"/>
</dbReference>
<evidence type="ECO:0000313" key="10">
    <source>
        <dbReference type="Proteomes" id="UP000009022"/>
    </source>
</evidence>
<sequence>MDIMDIGIVHNMTAHKKNKQSRAMPSLYKDTTSLKDIIKRSLRLSNDNNWSVKLSGGKDKSSGYIVIDSKNHTFGVCSKNWAMSNDDVICRQMGFDGAARQLGNERPANKMKLNGWTMRMHCYGYESRLQLCQVSKSNLFMNSIPCPDNSYVFVQCQKPCATSDPYGSPTICSTFECGLCNWKSTILHGNIGWNWFPKQESHQYRYSPLSANSLVAPPFAYVVRPPEYDQQMIAKLESPLLNLISKPLQIMIHYEVEGNDLSHYQIHAVDEHEHLINFTTVNLHAVSKNQLTKKSVIYPHHSGKVKIAFIVISLAVHKSHQSSAFILHDFIVSGAELNRNRSFMIGIGFVGFAIIFGIIGGVFYCIVSARREAAKAASEDQEKSKESSSGKSPDVELMEMISSRSRDVSTV</sequence>
<dbReference type="InterPro" id="IPR001190">
    <property type="entry name" value="SRCR"/>
</dbReference>
<dbReference type="SUPFAM" id="SSF56487">
    <property type="entry name" value="SRCR-like"/>
    <property type="match status" value="1"/>
</dbReference>
<keyword evidence="10" id="KW-1185">Reference proteome</keyword>
<dbReference type="Proteomes" id="UP000009022">
    <property type="component" value="Unassembled WGS sequence"/>
</dbReference>
<keyword evidence="7" id="KW-0812">Transmembrane</keyword>
<gene>
    <name evidence="9" type="ORF">TRIADDRAFT_51902</name>
</gene>
<dbReference type="PANTHER" id="PTHR19331">
    <property type="entry name" value="SCAVENGER RECEPTOR DOMAIN-CONTAINING"/>
    <property type="match status" value="1"/>
</dbReference>
<dbReference type="AlphaFoldDB" id="B3RL73"/>